<gene>
    <name evidence="2" type="ORF">BFS30_12430</name>
</gene>
<dbReference type="Pfam" id="PF03009">
    <property type="entry name" value="GDPD"/>
    <property type="match status" value="1"/>
</dbReference>
<feature type="domain" description="GP-PDE" evidence="1">
    <location>
        <begin position="35"/>
        <end position="302"/>
    </location>
</feature>
<evidence type="ECO:0000259" key="1">
    <source>
        <dbReference type="PROSITE" id="PS51704"/>
    </source>
</evidence>
<evidence type="ECO:0000313" key="3">
    <source>
        <dbReference type="Proteomes" id="UP000094313"/>
    </source>
</evidence>
<keyword evidence="3" id="KW-1185">Reference proteome</keyword>
<dbReference type="PROSITE" id="PS51257">
    <property type="entry name" value="PROKAR_LIPOPROTEIN"/>
    <property type="match status" value="1"/>
</dbReference>
<dbReference type="EMBL" id="CP017141">
    <property type="protein sequence ID" value="AOM77910.1"/>
    <property type="molecule type" value="Genomic_DNA"/>
</dbReference>
<dbReference type="PROSITE" id="PS51704">
    <property type="entry name" value="GP_PDE"/>
    <property type="match status" value="1"/>
</dbReference>
<dbReference type="AlphaFoldDB" id="A0A1D7QGW7"/>
<proteinExistence type="predicted"/>
<dbReference type="Gene3D" id="3.20.20.190">
    <property type="entry name" value="Phosphatidylinositol (PI) phosphodiesterase"/>
    <property type="match status" value="1"/>
</dbReference>
<dbReference type="OrthoDB" id="384721at2"/>
<sequence length="302" mass="34447">MKNIKRLIWLAALGLSSCKTMQQQRMTTAIPFPSFSTEGHRGGRGLMPENTIPAMYHAIDLGVTTLEMDTHVTKDQQVVVTHDDYLSPAFMLDPDGAEIPKTDSRKYAVFQMDYARLKQFDLGTKYYEAFPRQKKMKSYIPRLEELIDSVQQYIKESGKKQVFYNIETKCSPEGDGLLNPDPEAFVKLLMDVIEKKEVAPFVVIQSFDRRTLQVLHKKYPQIKTSYLIANKKSFEENIADLGFNPFILSPVYQMVNAELVKKCHDLGIKVIPWTVNTTIEITALKALNVDGIISDYPDLLLK</sequence>
<dbReference type="SUPFAM" id="SSF51695">
    <property type="entry name" value="PLC-like phosphodiesterases"/>
    <property type="match status" value="1"/>
</dbReference>
<accession>A0A1D7QGW7</accession>
<organism evidence="2 3">
    <name type="scientific">Pedobacter steynii</name>
    <dbReference type="NCBI Taxonomy" id="430522"/>
    <lineage>
        <taxon>Bacteria</taxon>
        <taxon>Pseudomonadati</taxon>
        <taxon>Bacteroidota</taxon>
        <taxon>Sphingobacteriia</taxon>
        <taxon>Sphingobacteriales</taxon>
        <taxon>Sphingobacteriaceae</taxon>
        <taxon>Pedobacter</taxon>
    </lineage>
</organism>
<evidence type="ECO:0000313" key="2">
    <source>
        <dbReference type="EMBL" id="AOM77910.1"/>
    </source>
</evidence>
<dbReference type="GO" id="GO:0008081">
    <property type="term" value="F:phosphoric diester hydrolase activity"/>
    <property type="evidence" value="ECO:0007669"/>
    <property type="project" value="InterPro"/>
</dbReference>
<protein>
    <submittedName>
        <fullName evidence="2">Glycerophosphodiester phosphodiesterase</fullName>
    </submittedName>
</protein>
<dbReference type="RefSeq" id="WP_069379598.1">
    <property type="nucleotide sequence ID" value="NZ_CP017141.1"/>
</dbReference>
<dbReference type="InterPro" id="IPR017946">
    <property type="entry name" value="PLC-like_Pdiesterase_TIM-brl"/>
</dbReference>
<dbReference type="Proteomes" id="UP000094313">
    <property type="component" value="Chromosome"/>
</dbReference>
<name>A0A1D7QGW7_9SPHI</name>
<dbReference type="PANTHER" id="PTHR46211:SF14">
    <property type="entry name" value="GLYCEROPHOSPHODIESTER PHOSPHODIESTERASE"/>
    <property type="match status" value="1"/>
</dbReference>
<dbReference type="GO" id="GO:0006629">
    <property type="term" value="P:lipid metabolic process"/>
    <property type="evidence" value="ECO:0007669"/>
    <property type="project" value="InterPro"/>
</dbReference>
<dbReference type="KEGG" id="psty:BFS30_12430"/>
<reference evidence="2 3" key="1">
    <citation type="submission" date="2016-08" db="EMBL/GenBank/DDBJ databases">
        <authorList>
            <person name="Seilhamer J.J."/>
        </authorList>
    </citation>
    <scope>NUCLEOTIDE SEQUENCE [LARGE SCALE GENOMIC DNA]</scope>
    <source>
        <strain evidence="2 3">DX4</strain>
    </source>
</reference>
<dbReference type="PANTHER" id="PTHR46211">
    <property type="entry name" value="GLYCEROPHOSPHORYL DIESTER PHOSPHODIESTERASE"/>
    <property type="match status" value="1"/>
</dbReference>
<dbReference type="InterPro" id="IPR030395">
    <property type="entry name" value="GP_PDE_dom"/>
</dbReference>